<reference evidence="3 4" key="1">
    <citation type="submission" date="2019-07" db="EMBL/GenBank/DDBJ databases">
        <title>Rhodotorula toruloides NBRC10032 genome sequencing.</title>
        <authorList>
            <person name="Shida Y."/>
            <person name="Takaku H."/>
            <person name="Ogasawara W."/>
            <person name="Mori K."/>
        </authorList>
    </citation>
    <scope>NUCLEOTIDE SEQUENCE [LARGE SCALE GENOMIC DNA]</scope>
    <source>
        <strain evidence="3 4">NBRC10032</strain>
    </source>
</reference>
<feature type="transmembrane region" description="Helical" evidence="2">
    <location>
        <begin position="82"/>
        <end position="106"/>
    </location>
</feature>
<evidence type="ECO:0000256" key="2">
    <source>
        <dbReference type="SAM" id="Phobius"/>
    </source>
</evidence>
<organism evidence="3 4">
    <name type="scientific">Rhodotorula toruloides</name>
    <name type="common">Yeast</name>
    <name type="synonym">Rhodosporidium toruloides</name>
    <dbReference type="NCBI Taxonomy" id="5286"/>
    <lineage>
        <taxon>Eukaryota</taxon>
        <taxon>Fungi</taxon>
        <taxon>Dikarya</taxon>
        <taxon>Basidiomycota</taxon>
        <taxon>Pucciniomycotina</taxon>
        <taxon>Microbotryomycetes</taxon>
        <taxon>Sporidiobolales</taxon>
        <taxon>Sporidiobolaceae</taxon>
        <taxon>Rhodotorula</taxon>
    </lineage>
</organism>
<gene>
    <name evidence="3" type="ORF">Rt10032_c02g0716</name>
</gene>
<feature type="transmembrane region" description="Helical" evidence="2">
    <location>
        <begin position="57"/>
        <end position="76"/>
    </location>
</feature>
<protein>
    <submittedName>
        <fullName evidence="3">Proteophosphoglycan ppg4</fullName>
    </submittedName>
</protein>
<dbReference type="Proteomes" id="UP000321518">
    <property type="component" value="Unassembled WGS sequence"/>
</dbReference>
<feature type="transmembrane region" description="Helical" evidence="2">
    <location>
        <begin position="207"/>
        <end position="228"/>
    </location>
</feature>
<dbReference type="EMBL" id="BJWK01000002">
    <property type="protein sequence ID" value="GEM06699.1"/>
    <property type="molecule type" value="Genomic_DNA"/>
</dbReference>
<comment type="caution">
    <text evidence="3">The sequence shown here is derived from an EMBL/GenBank/DDBJ whole genome shotgun (WGS) entry which is preliminary data.</text>
</comment>
<feature type="region of interest" description="Disordered" evidence="1">
    <location>
        <begin position="292"/>
        <end position="324"/>
    </location>
</feature>
<keyword evidence="2" id="KW-1133">Transmembrane helix</keyword>
<evidence type="ECO:0000313" key="3">
    <source>
        <dbReference type="EMBL" id="GEM06699.1"/>
    </source>
</evidence>
<feature type="transmembrane region" description="Helical" evidence="2">
    <location>
        <begin position="26"/>
        <end position="45"/>
    </location>
</feature>
<keyword evidence="2" id="KW-0812">Transmembrane</keyword>
<proteinExistence type="predicted"/>
<dbReference type="AlphaFoldDB" id="A0A511K8M3"/>
<feature type="transmembrane region" description="Helical" evidence="2">
    <location>
        <begin position="240"/>
        <end position="260"/>
    </location>
</feature>
<feature type="compositionally biased region" description="Basic and acidic residues" evidence="1">
    <location>
        <begin position="292"/>
        <end position="302"/>
    </location>
</feature>
<feature type="transmembrane region" description="Helical" evidence="2">
    <location>
        <begin position="135"/>
        <end position="153"/>
    </location>
</feature>
<name>A0A511K8M3_RHOTO</name>
<dbReference type="OrthoDB" id="2538401at2759"/>
<evidence type="ECO:0000313" key="4">
    <source>
        <dbReference type="Proteomes" id="UP000321518"/>
    </source>
</evidence>
<feature type="transmembrane region" description="Helical" evidence="2">
    <location>
        <begin position="173"/>
        <end position="195"/>
    </location>
</feature>
<accession>A0A511K8M3</accession>
<evidence type="ECO:0000256" key="1">
    <source>
        <dbReference type="SAM" id="MobiDB-lite"/>
    </source>
</evidence>
<sequence length="324" mass="35605">MSAAVSQAFPAGFSLIGGVPLKNPDLAASIFFIVVWALLAPIAVWRFSVRRTRVAVLIRPAIVIGLRVGTFVIRALEADGNYATGLFIAEQILLLVGLLPFCEPLISLLRYHVRRYWIPAPTDGPKERRTTLNRLLLLLRLALIAAIVLGSVSGSQSSGAMSDPSKVDSLKRYRYAILGITLFIAILSPVIATVFSARNGLPMRPVFFLMSCAACVIIPSVYKLIITIHPVSLISHGAKAGFYVFSCVPEVVLVVLYFGFDLERMFDINEAVWKDKVEKKMKKGKWAGNYVSKEESEMREAPSRLPPSMEGGVEQGSTESECSW</sequence>
<feature type="compositionally biased region" description="Polar residues" evidence="1">
    <location>
        <begin position="315"/>
        <end position="324"/>
    </location>
</feature>
<keyword evidence="2" id="KW-0472">Membrane</keyword>